<feature type="non-terminal residue" evidence="4">
    <location>
        <position position="389"/>
    </location>
</feature>
<dbReference type="InterPro" id="IPR044612">
    <property type="entry name" value="ARL2/3"/>
</dbReference>
<dbReference type="Pfam" id="PF05192">
    <property type="entry name" value="MutS_III"/>
    <property type="match status" value="1"/>
</dbReference>
<evidence type="ECO:0000259" key="3">
    <source>
        <dbReference type="Pfam" id="PF05192"/>
    </source>
</evidence>
<dbReference type="Pfam" id="PF00025">
    <property type="entry name" value="Arf"/>
    <property type="match status" value="1"/>
</dbReference>
<feature type="domain" description="DNA mismatch repair protein MutS core" evidence="3">
    <location>
        <begin position="169"/>
        <end position="225"/>
    </location>
</feature>
<dbReference type="InterPro" id="IPR007696">
    <property type="entry name" value="DNA_mismatch_repair_MutS_core"/>
</dbReference>
<dbReference type="EMBL" id="CAJVQB010031399">
    <property type="protein sequence ID" value="CAG8816844.1"/>
    <property type="molecule type" value="Genomic_DNA"/>
</dbReference>
<comment type="caution">
    <text evidence="4">The sequence shown here is derived from an EMBL/GenBank/DDBJ whole genome shotgun (WGS) entry which is preliminary data.</text>
</comment>
<keyword evidence="5" id="KW-1185">Reference proteome</keyword>
<organism evidence="4 5">
    <name type="scientific">Gigaspora margarita</name>
    <dbReference type="NCBI Taxonomy" id="4874"/>
    <lineage>
        <taxon>Eukaryota</taxon>
        <taxon>Fungi</taxon>
        <taxon>Fungi incertae sedis</taxon>
        <taxon>Mucoromycota</taxon>
        <taxon>Glomeromycotina</taxon>
        <taxon>Glomeromycetes</taxon>
        <taxon>Diversisporales</taxon>
        <taxon>Gigasporaceae</taxon>
        <taxon>Gigaspora</taxon>
    </lineage>
</organism>
<dbReference type="Proteomes" id="UP000789901">
    <property type="component" value="Unassembled WGS sequence"/>
</dbReference>
<keyword evidence="1" id="KW-0547">Nucleotide-binding</keyword>
<dbReference type="PANTHER" id="PTHR45697">
    <property type="entry name" value="ADP-RIBOSYLATION FACTOR-LIKE PROTEIN 2-RELATED"/>
    <property type="match status" value="1"/>
</dbReference>
<dbReference type="Gene3D" id="1.10.1420.10">
    <property type="match status" value="1"/>
</dbReference>
<dbReference type="Gene3D" id="3.40.50.300">
    <property type="entry name" value="P-loop containing nucleotide triphosphate hydrolases"/>
    <property type="match status" value="1"/>
</dbReference>
<dbReference type="InterPro" id="IPR006689">
    <property type="entry name" value="Small_GTPase_ARF/SAR"/>
</dbReference>
<proteinExistence type="predicted"/>
<evidence type="ECO:0000313" key="5">
    <source>
        <dbReference type="Proteomes" id="UP000789901"/>
    </source>
</evidence>
<dbReference type="InterPro" id="IPR036187">
    <property type="entry name" value="DNA_mismatch_repair_MutS_sf"/>
</dbReference>
<dbReference type="InterPro" id="IPR036678">
    <property type="entry name" value="MutS_con_dom_sf"/>
</dbReference>
<keyword evidence="2" id="KW-0342">GTP-binding</keyword>
<dbReference type="InterPro" id="IPR027417">
    <property type="entry name" value="P-loop_NTPase"/>
</dbReference>
<sequence length="389" mass="44000">MGLLSILRKIRQKEKEISGLDNVGKTTILKQLNGEDIDTISPTLGFNIKTLEHNGADTMRLNDCKKELQALLLEENYLSYNRSHVGTENAPSAFGICFVDTATAEFHLASFLDDGMLSQLSKRDCINRPIWTALKPESEFWDANTTRSQIRMSRYFSNNWNASIAQNETLANLEVLENSLDESTQGTVFQLLSRCITPFGKLSSNVCHPLRDIAAINAWAELVGRRPDAIRNIYHHEIESLVAHLFTDVWKDVFAMPTRTNQLKPLDRFGLQRLLGLITVESPKIDSLQRLLGLITVVIDSLNEFPMPVRDLAIILAPATNVWKVDLHRLLGLITVVIPLEICCKGTLPETHFCQCHYRMDISSRISSYFSNTEIEARNYMGCLEYLAK</sequence>
<accession>A0ABN7W5D4</accession>
<dbReference type="SUPFAM" id="SSF52540">
    <property type="entry name" value="P-loop containing nucleoside triphosphate hydrolases"/>
    <property type="match status" value="1"/>
</dbReference>
<evidence type="ECO:0000256" key="2">
    <source>
        <dbReference type="ARBA" id="ARBA00023134"/>
    </source>
</evidence>
<evidence type="ECO:0000256" key="1">
    <source>
        <dbReference type="ARBA" id="ARBA00022741"/>
    </source>
</evidence>
<dbReference type="SUPFAM" id="SSF48334">
    <property type="entry name" value="DNA repair protein MutS, domain III"/>
    <property type="match status" value="1"/>
</dbReference>
<name>A0ABN7W5D4_GIGMA</name>
<gene>
    <name evidence="4" type="ORF">GMARGA_LOCUS26650</name>
</gene>
<reference evidence="4 5" key="1">
    <citation type="submission" date="2021-06" db="EMBL/GenBank/DDBJ databases">
        <authorList>
            <person name="Kallberg Y."/>
            <person name="Tangrot J."/>
            <person name="Rosling A."/>
        </authorList>
    </citation>
    <scope>NUCLEOTIDE SEQUENCE [LARGE SCALE GENOMIC DNA]</scope>
    <source>
        <strain evidence="4 5">120-4 pot B 10/14</strain>
    </source>
</reference>
<evidence type="ECO:0000313" key="4">
    <source>
        <dbReference type="EMBL" id="CAG8816844.1"/>
    </source>
</evidence>
<protein>
    <submittedName>
        <fullName evidence="4">16020_t:CDS:1</fullName>
    </submittedName>
</protein>
<dbReference type="Gene3D" id="3.30.420.110">
    <property type="entry name" value="MutS, connector domain"/>
    <property type="match status" value="1"/>
</dbReference>